<dbReference type="FunFam" id="3.40.50.2000:FF:000080">
    <property type="entry name" value="Glycosyltransferase"/>
    <property type="match status" value="1"/>
</dbReference>
<evidence type="ECO:0000256" key="1">
    <source>
        <dbReference type="ARBA" id="ARBA00004935"/>
    </source>
</evidence>
<evidence type="ECO:0000256" key="7">
    <source>
        <dbReference type="RuleBase" id="RU362057"/>
    </source>
</evidence>
<evidence type="ECO:0000313" key="9">
    <source>
        <dbReference type="EMBL" id="VFU65018.1"/>
    </source>
</evidence>
<keyword evidence="4 6" id="KW-0808">Transferase</keyword>
<dbReference type="FunFam" id="3.40.50.2000:FF:000056">
    <property type="entry name" value="Glycosyltransferase"/>
    <property type="match status" value="1"/>
</dbReference>
<dbReference type="PANTHER" id="PTHR48048:SF45">
    <property type="entry name" value="GLYCOSYLTRANSFERASE"/>
    <property type="match status" value="1"/>
</dbReference>
<dbReference type="Gene3D" id="3.40.50.2000">
    <property type="entry name" value="Glycogen Phosphorylase B"/>
    <property type="match status" value="4"/>
</dbReference>
<comment type="catalytic activity">
    <reaction evidence="5">
        <text>an anthocyanidin + UDP-alpha-D-glucose + H(+) = an anthocyanidin 3-O-beta-D-glucoside + UDP</text>
        <dbReference type="Rhea" id="RHEA:20093"/>
        <dbReference type="ChEBI" id="CHEBI:15378"/>
        <dbReference type="ChEBI" id="CHEBI:16307"/>
        <dbReference type="ChEBI" id="CHEBI:58223"/>
        <dbReference type="ChEBI" id="CHEBI:58885"/>
        <dbReference type="ChEBI" id="CHEBI:143576"/>
        <dbReference type="EC" id="2.4.1.115"/>
    </reaction>
</comment>
<protein>
    <recommendedName>
        <fullName evidence="7">Glycosyltransferase</fullName>
        <ecNumber evidence="7">2.4.1.-</ecNumber>
    </recommendedName>
</protein>
<evidence type="ECO:0000256" key="8">
    <source>
        <dbReference type="SAM" id="Coils"/>
    </source>
</evidence>
<gene>
    <name evidence="9" type="ORF">SVIM_LOCUS498925</name>
</gene>
<dbReference type="EMBL" id="CAADRP010002271">
    <property type="protein sequence ID" value="VFU65018.1"/>
    <property type="molecule type" value="Genomic_DNA"/>
</dbReference>
<proteinExistence type="inferred from homology"/>
<comment type="similarity">
    <text evidence="2 6">Belongs to the UDP-glycosyltransferase family.</text>
</comment>
<keyword evidence="3 6" id="KW-0328">Glycosyltransferase</keyword>
<dbReference type="Pfam" id="PF00201">
    <property type="entry name" value="UDPGT"/>
    <property type="match status" value="1"/>
</dbReference>
<comment type="pathway">
    <text evidence="1">Pigment biosynthesis; anthocyanin biosynthesis.</text>
</comment>
<dbReference type="EC" id="2.4.1.-" evidence="7"/>
<name>A0A6N2ND84_SALVM</name>
<dbReference type="CDD" id="cd03784">
    <property type="entry name" value="GT1_Gtf-like"/>
    <property type="match status" value="1"/>
</dbReference>
<accession>A0A6N2ND84</accession>
<dbReference type="PROSITE" id="PS00375">
    <property type="entry name" value="UDPGT"/>
    <property type="match status" value="1"/>
</dbReference>
<keyword evidence="8" id="KW-0175">Coiled coil</keyword>
<dbReference type="AlphaFoldDB" id="A0A6N2ND84"/>
<dbReference type="InterPro" id="IPR050481">
    <property type="entry name" value="UDP-glycosyltransf_plant"/>
</dbReference>
<dbReference type="InterPro" id="IPR002213">
    <property type="entry name" value="UDP_glucos_trans"/>
</dbReference>
<dbReference type="UniPathway" id="UPA00009"/>
<dbReference type="PANTHER" id="PTHR48048">
    <property type="entry name" value="GLYCOSYLTRANSFERASE"/>
    <property type="match status" value="1"/>
</dbReference>
<reference evidence="9" key="1">
    <citation type="submission" date="2019-03" db="EMBL/GenBank/DDBJ databases">
        <authorList>
            <person name="Mank J."/>
            <person name="Almeida P."/>
        </authorList>
    </citation>
    <scope>NUCLEOTIDE SEQUENCE</scope>
    <source>
        <strain evidence="9">78183</strain>
    </source>
</reference>
<organism evidence="9">
    <name type="scientific">Salix viminalis</name>
    <name type="common">Common osier</name>
    <name type="synonym">Basket willow</name>
    <dbReference type="NCBI Taxonomy" id="40686"/>
    <lineage>
        <taxon>Eukaryota</taxon>
        <taxon>Viridiplantae</taxon>
        <taxon>Streptophyta</taxon>
        <taxon>Embryophyta</taxon>
        <taxon>Tracheophyta</taxon>
        <taxon>Spermatophyta</taxon>
        <taxon>Magnoliopsida</taxon>
        <taxon>eudicotyledons</taxon>
        <taxon>Gunneridae</taxon>
        <taxon>Pentapetalae</taxon>
        <taxon>rosids</taxon>
        <taxon>fabids</taxon>
        <taxon>Malpighiales</taxon>
        <taxon>Salicaceae</taxon>
        <taxon>Saliceae</taxon>
        <taxon>Salix</taxon>
    </lineage>
</organism>
<evidence type="ECO:0000256" key="2">
    <source>
        <dbReference type="ARBA" id="ARBA00009995"/>
    </source>
</evidence>
<feature type="coiled-coil region" evidence="8">
    <location>
        <begin position="17"/>
        <end position="44"/>
    </location>
</feature>
<evidence type="ECO:0000256" key="4">
    <source>
        <dbReference type="ARBA" id="ARBA00022679"/>
    </source>
</evidence>
<evidence type="ECO:0000256" key="5">
    <source>
        <dbReference type="ARBA" id="ARBA00047606"/>
    </source>
</evidence>
<dbReference type="InterPro" id="IPR035595">
    <property type="entry name" value="UDP_glycos_trans_CS"/>
</dbReference>
<dbReference type="SUPFAM" id="SSF53756">
    <property type="entry name" value="UDP-Glycosyltransferase/glycogen phosphorylase"/>
    <property type="match status" value="2"/>
</dbReference>
<dbReference type="GO" id="GO:0047213">
    <property type="term" value="F:anthocyanidin 3-O-glucosyltransferase activity"/>
    <property type="evidence" value="ECO:0007669"/>
    <property type="project" value="UniProtKB-EC"/>
</dbReference>
<evidence type="ECO:0000256" key="6">
    <source>
        <dbReference type="RuleBase" id="RU003718"/>
    </source>
</evidence>
<dbReference type="GO" id="GO:0009718">
    <property type="term" value="P:anthocyanin-containing compound biosynthetic process"/>
    <property type="evidence" value="ECO:0007669"/>
    <property type="project" value="UniProtKB-UniPathway"/>
</dbReference>
<sequence length="549" mass="61836">MDYTMDFQGDDEIIVSADDIMRAIKQLMEEDKEIRKKVKEMSRISEKTLMPGGSSHSSLATKSSPVCKLIETSCKMKKAQLVFIPAPIIGHFVSAVELAKLLVDRDERLSITVLVMETSLSPNIARSYIDSVISAWSRIRFVHMPDVELDPSLPGRFFISLIEAQKSHVKEEVSKLVLESESCSDSPRLAGFVLDMFFASIIDAANEFGVPSYIFFTSAASFLGLAFHIQALHDEQKVDPTEFTNSDVELVVPCLASPFPVKLSPSSLLGKEWLPFFFRMIRRLREAKGIMVNTFYELESHALNSFSDGNFPPVYPVGPILSLNSHENHTRHKDIMQWLDHQPSSSVVYLCFGSMGSFSVEQVKEIASGLERSGHRFLWSLRQPPPDGKMEAPSDYVNPEEVLPEGFLDRTSEIGKIIGWAPQVDILDHPSIGGFVSHCGWNSTLESIWFDVPMATWPMFAEQQFNAFLMVVEFGLAMEIKINYRKAYNMDGCEIVRAEEIEKGIRGLMEIDREKLKEISEKSRKALMRDGSSYTCSARLIQDIIDNMA</sequence>
<evidence type="ECO:0000256" key="3">
    <source>
        <dbReference type="ARBA" id="ARBA00022676"/>
    </source>
</evidence>